<dbReference type="EMBL" id="KF184798">
    <property type="protein sequence ID" value="AGT17210.1"/>
    <property type="molecule type" value="Genomic_DNA"/>
</dbReference>
<organism evidence="4">
    <name type="scientific">Saccharum hybrid cultivar R570</name>
    <dbReference type="NCBI Taxonomy" id="131158"/>
    <lineage>
        <taxon>Eukaryota</taxon>
        <taxon>Viridiplantae</taxon>
        <taxon>Streptophyta</taxon>
        <taxon>Embryophyta</taxon>
        <taxon>Tracheophyta</taxon>
        <taxon>Spermatophyta</taxon>
        <taxon>Magnoliopsida</taxon>
        <taxon>Liliopsida</taxon>
        <taxon>Poales</taxon>
        <taxon>Poaceae</taxon>
        <taxon>PACMAD clade</taxon>
        <taxon>Panicoideae</taxon>
        <taxon>Andropogonodae</taxon>
        <taxon>Andropogoneae</taxon>
        <taxon>Saccharinae</taxon>
        <taxon>Saccharum</taxon>
        <taxon>Saccharum officinarum species complex</taxon>
    </lineage>
</organism>
<dbReference type="Pfam" id="PF02861">
    <property type="entry name" value="Clp_N"/>
    <property type="match status" value="1"/>
</dbReference>
<evidence type="ECO:0000313" key="4">
    <source>
        <dbReference type="EMBL" id="AGT17210.1"/>
    </source>
</evidence>
<protein>
    <submittedName>
        <fullName evidence="4">Chaperone protein</fullName>
    </submittedName>
</protein>
<evidence type="ECO:0000256" key="1">
    <source>
        <dbReference type="PROSITE-ProRule" id="PRU01251"/>
    </source>
</evidence>
<feature type="domain" description="Clp R" evidence="3">
    <location>
        <begin position="71"/>
        <end position="227"/>
    </location>
</feature>
<sequence length="281" mass="29471">MEVCCCSTSSSSVLAGGGHGGAARRLAAPAGRWGLAGFGRAVVLAHPLPRPAAAAPRRGRARRGVVVRAVFERFTERAVKAVVLSQREARGLGEPAVAPRHLFLGLVAEDRSSGGFLSSGINIERAREQCRGIAAARDDADSPTAAPASSRPGSVLHTDVPFSATAKQVFDVAVVLSKNMGASFISPEHLAIALFTLDDPTTNNLLRSLGADPTHLTTVAVDRLQVELAKDGREPAEPSSFKVPKKAPAGTGRSAFSHSLTKKKGQELEVQSKLTLMFVLL</sequence>
<keyword evidence="1" id="KW-0677">Repeat</keyword>
<dbReference type="PROSITE" id="PS51903">
    <property type="entry name" value="CLP_R"/>
    <property type="match status" value="1"/>
</dbReference>
<reference evidence="4" key="1">
    <citation type="submission" date="2013-05" db="EMBL/GenBank/DDBJ databases">
        <title>Building the sugarcane genome for biotechnology and identifying evolutionary trends.</title>
        <authorList>
            <person name="De Setta N."/>
            <person name="Monteiro-Vitorello C.B."/>
            <person name="Metcalfe C.J."/>
            <person name="Cruz G.M.Q."/>
            <person name="Del Bem L.E."/>
            <person name="Vicentini R."/>
            <person name="Nogueira F.T.S."/>
            <person name="Campos R.A."/>
            <person name="Nunes S.L."/>
            <person name="Turrini P.C.G."/>
            <person name="Vieira A.P."/>
            <person name="Cruz E.A.O."/>
            <person name="Correa T.C.S."/>
            <person name="Hotta C.T."/>
            <person name="de Mello-Varani A."/>
            <person name="Vautrin S."/>
            <person name="Trindade A.S."/>
            <person name="Vilela M.M."/>
            <person name="Horta C.L."/>
            <person name="Sato P.M."/>
            <person name="de Andrade R.F."/>
            <person name="Nishiyama M.Y."/>
            <person name="Cardoso-Silva C.B."/>
            <person name="Scortecci K.C."/>
            <person name="Garcia A.A.F."/>
            <person name="Carneiro M.S."/>
            <person name="Kim C."/>
            <person name="Paterson A.H."/>
            <person name="Berges H."/>
            <person name="D'Hont A."/>
            <person name="de-Souza A.P."/>
            <person name="Souza G.M."/>
            <person name="Vincentz M."/>
            <person name="Kitajima J.P."/>
            <person name="Van Sluys M.-A."/>
        </authorList>
    </citation>
    <scope>NUCLEOTIDE SEQUENCE</scope>
</reference>
<proteinExistence type="predicted"/>
<dbReference type="InterPro" id="IPR036628">
    <property type="entry name" value="Clp_N_dom_sf"/>
</dbReference>
<gene>
    <name evidence="4" type="ORF">SHCRBa_222_J24_F_180</name>
</gene>
<feature type="compositionally biased region" description="Low complexity" evidence="2">
    <location>
        <begin position="142"/>
        <end position="152"/>
    </location>
</feature>
<evidence type="ECO:0000256" key="2">
    <source>
        <dbReference type="SAM" id="MobiDB-lite"/>
    </source>
</evidence>
<dbReference type="SUPFAM" id="SSF81923">
    <property type="entry name" value="Double Clp-N motif"/>
    <property type="match status" value="1"/>
</dbReference>
<dbReference type="Gene3D" id="1.10.1780.10">
    <property type="entry name" value="Clp, N-terminal domain"/>
    <property type="match status" value="1"/>
</dbReference>
<feature type="region of interest" description="Disordered" evidence="2">
    <location>
        <begin position="136"/>
        <end position="155"/>
    </location>
</feature>
<dbReference type="AlphaFoldDB" id="A0A059Q2A2"/>
<dbReference type="InterPro" id="IPR004176">
    <property type="entry name" value="Clp_R_N"/>
</dbReference>
<name>A0A059Q2A2_9POAL</name>
<accession>A0A059Q2A2</accession>
<feature type="region of interest" description="Disordered" evidence="2">
    <location>
        <begin position="231"/>
        <end position="260"/>
    </location>
</feature>
<evidence type="ECO:0000259" key="3">
    <source>
        <dbReference type="PROSITE" id="PS51903"/>
    </source>
</evidence>